<evidence type="ECO:0000256" key="1">
    <source>
        <dbReference type="SAM" id="MobiDB-lite"/>
    </source>
</evidence>
<feature type="domain" description="VWA-like" evidence="2">
    <location>
        <begin position="301"/>
        <end position="427"/>
    </location>
</feature>
<dbReference type="Pfam" id="PF13203">
    <property type="entry name" value="DUF2201_N"/>
    <property type="match status" value="1"/>
</dbReference>
<dbReference type="InterPro" id="IPR018698">
    <property type="entry name" value="VWA-like_dom"/>
</dbReference>
<sequence>MDPRISKQRTALVLDQPFFGVLALRLKVVEDASCKTFWTDGESLGYNPAYLGGLNDLETRGVLAHEVLHVANGHCWRQGDRDPKLWNDACDYAINPIVLEAGMLLPKGVLVDTRFKGKSAEEIYGILAQEKRQKEKQQKQQGKGKQDGSKPDAQSWQQSASQPKQQPDSTPGGSSAPQSSNANGANTPSANPEPTATPDAAPSCGEVRQYTGDDKALKEADWKVAVLQAAKAAKMRGALPGALEAMATDAVEPVVDWRPILHRFAQESSPTDYSFAMPNRRYLHMGLYLPSLNEPAVGDAVFVRDSSGSVWDETQAQFAAEIIAVNAGVQPRRLIVMDCNTRVTQVQIFERGDAVELDLLPVRGGGGTSFVEPFERLEKEGIRPAFLVYLTDMDGPFPDEAPDYPVLWASTTPLKRARKAPFGEMVEVIC</sequence>
<feature type="region of interest" description="Disordered" evidence="1">
    <location>
        <begin position="131"/>
        <end position="207"/>
    </location>
</feature>
<evidence type="ECO:0000313" key="5">
    <source>
        <dbReference type="Proteomes" id="UP000510888"/>
    </source>
</evidence>
<keyword evidence="4" id="KW-0614">Plasmid</keyword>
<feature type="domain" description="Putative metallopeptidase" evidence="3">
    <location>
        <begin position="7"/>
        <end position="292"/>
    </location>
</feature>
<reference evidence="4 5" key="1">
    <citation type="journal article" date="2020" name="Genes (Basel)">
        <title>Genomic Comparison of Insect Gut Symbionts from Divergent Burkholderia Subclades.</title>
        <authorList>
            <person name="Takeshita K."/>
            <person name="Kikuchi Y."/>
        </authorList>
    </citation>
    <scope>NUCLEOTIDE SEQUENCE [LARGE SCALE GENOMIC DNA]</scope>
    <source>
        <strain evidence="4 5">PGU16</strain>
        <plasmid evidence="4 5">PPGU16_p2</plasmid>
    </source>
</reference>
<keyword evidence="5" id="KW-1185">Reference proteome</keyword>
<dbReference type="PANTHER" id="PTHR38730">
    <property type="entry name" value="SLL7028 PROTEIN"/>
    <property type="match status" value="1"/>
</dbReference>
<dbReference type="EMBL" id="AP023177">
    <property type="protein sequence ID" value="BCF95230.1"/>
    <property type="molecule type" value="Genomic_DNA"/>
</dbReference>
<name>A0A7I8C5X1_9BURK</name>
<evidence type="ECO:0000259" key="3">
    <source>
        <dbReference type="Pfam" id="PF13203"/>
    </source>
</evidence>
<protein>
    <recommendedName>
        <fullName evidence="6">Metal-dependent peptidase</fullName>
    </recommendedName>
</protein>
<dbReference type="PANTHER" id="PTHR38730:SF1">
    <property type="entry name" value="SLL7028 PROTEIN"/>
    <property type="match status" value="1"/>
</dbReference>
<feature type="compositionally biased region" description="Polar residues" evidence="1">
    <location>
        <begin position="152"/>
        <end position="194"/>
    </location>
</feature>
<evidence type="ECO:0000259" key="2">
    <source>
        <dbReference type="Pfam" id="PF09967"/>
    </source>
</evidence>
<accession>A0A7I8C5X1</accession>
<dbReference type="RefSeq" id="WP_180727413.1">
    <property type="nucleotide sequence ID" value="NZ_AP023177.1"/>
</dbReference>
<evidence type="ECO:0000313" key="4">
    <source>
        <dbReference type="EMBL" id="BCF95230.1"/>
    </source>
</evidence>
<gene>
    <name evidence="4" type="ORF">PPGU16_82970</name>
</gene>
<geneLocation type="plasmid" evidence="4 5">
    <name>PPGU16_p2</name>
</geneLocation>
<evidence type="ECO:0008006" key="6">
    <source>
        <dbReference type="Google" id="ProtNLM"/>
    </source>
</evidence>
<feature type="compositionally biased region" description="Basic and acidic residues" evidence="1">
    <location>
        <begin position="131"/>
        <end position="150"/>
    </location>
</feature>
<organism evidence="4 5">
    <name type="scientific">Paraburkholderia largidicola</name>
    <dbReference type="NCBI Taxonomy" id="3014751"/>
    <lineage>
        <taxon>Bacteria</taxon>
        <taxon>Pseudomonadati</taxon>
        <taxon>Pseudomonadota</taxon>
        <taxon>Betaproteobacteria</taxon>
        <taxon>Burkholderiales</taxon>
        <taxon>Burkholderiaceae</taxon>
        <taxon>Paraburkholderia</taxon>
    </lineage>
</organism>
<dbReference type="KEGG" id="plad:PPGU16_82970"/>
<dbReference type="Proteomes" id="UP000510888">
    <property type="component" value="Plasmid PPGU16_p2"/>
</dbReference>
<dbReference type="InterPro" id="IPR025154">
    <property type="entry name" value="Put_metallopeptidase_dom"/>
</dbReference>
<dbReference type="Pfam" id="PF09967">
    <property type="entry name" value="DUF2201"/>
    <property type="match status" value="1"/>
</dbReference>
<proteinExistence type="predicted"/>
<dbReference type="AlphaFoldDB" id="A0A7I8C5X1"/>